<protein>
    <submittedName>
        <fullName evidence="1">Uncharacterized protein</fullName>
    </submittedName>
</protein>
<dbReference type="OrthoDB" id="2305723at2759"/>
<evidence type="ECO:0000313" key="2">
    <source>
        <dbReference type="Proteomes" id="UP000823405"/>
    </source>
</evidence>
<comment type="caution">
    <text evidence="1">The sequence shown here is derived from an EMBL/GenBank/DDBJ whole genome shotgun (WGS) entry which is preliminary data.</text>
</comment>
<dbReference type="Gene3D" id="2.80.10.50">
    <property type="match status" value="1"/>
</dbReference>
<name>A0A9P6UEW9_9FUNG</name>
<dbReference type="InterPro" id="IPR035992">
    <property type="entry name" value="Ricin_B-like_lectins"/>
</dbReference>
<proteinExistence type="predicted"/>
<dbReference type="SUPFAM" id="SSF50370">
    <property type="entry name" value="Ricin B-like lectins"/>
    <property type="match status" value="1"/>
</dbReference>
<gene>
    <name evidence="1" type="ORF">BGZ97_008043</name>
</gene>
<organism evidence="1 2">
    <name type="scientific">Linnemannia gamsii</name>
    <dbReference type="NCBI Taxonomy" id="64522"/>
    <lineage>
        <taxon>Eukaryota</taxon>
        <taxon>Fungi</taxon>
        <taxon>Fungi incertae sedis</taxon>
        <taxon>Mucoromycota</taxon>
        <taxon>Mortierellomycotina</taxon>
        <taxon>Mortierellomycetes</taxon>
        <taxon>Mortierellales</taxon>
        <taxon>Mortierellaceae</taxon>
        <taxon>Linnemannia</taxon>
    </lineage>
</organism>
<keyword evidence="2" id="KW-1185">Reference proteome</keyword>
<reference evidence="1" key="1">
    <citation type="journal article" date="2020" name="Fungal Divers.">
        <title>Resolving the Mortierellaceae phylogeny through synthesis of multi-gene phylogenetics and phylogenomics.</title>
        <authorList>
            <person name="Vandepol N."/>
            <person name="Liber J."/>
            <person name="Desiro A."/>
            <person name="Na H."/>
            <person name="Kennedy M."/>
            <person name="Barry K."/>
            <person name="Grigoriev I.V."/>
            <person name="Miller A.N."/>
            <person name="O'Donnell K."/>
            <person name="Stajich J.E."/>
            <person name="Bonito G."/>
        </authorList>
    </citation>
    <scope>NUCLEOTIDE SEQUENCE</scope>
    <source>
        <strain evidence="1">NVP60</strain>
    </source>
</reference>
<sequence length="72" mass="8415">MTIPQTALRIKNVRNGTMLYDNKSDGLIAWKESTISNGYWFITPVTDRYYKIKNHLTGNCIYYNVQDKKPIV</sequence>
<dbReference type="EMBL" id="JAAAIN010003629">
    <property type="protein sequence ID" value="KAG0284837.1"/>
    <property type="molecule type" value="Genomic_DNA"/>
</dbReference>
<dbReference type="Proteomes" id="UP000823405">
    <property type="component" value="Unassembled WGS sequence"/>
</dbReference>
<accession>A0A9P6UEW9</accession>
<evidence type="ECO:0000313" key="1">
    <source>
        <dbReference type="EMBL" id="KAG0284837.1"/>
    </source>
</evidence>
<dbReference type="AlphaFoldDB" id="A0A9P6UEW9"/>